<name>A0A540N153_MALBA</name>
<dbReference type="AlphaFoldDB" id="A0A540N153"/>
<dbReference type="EMBL" id="VIEB01000134">
    <property type="protein sequence ID" value="TQE04745.1"/>
    <property type="molecule type" value="Genomic_DNA"/>
</dbReference>
<proteinExistence type="predicted"/>
<gene>
    <name evidence="1" type="ORF">C1H46_009598</name>
</gene>
<comment type="caution">
    <text evidence="1">The sequence shown here is derived from an EMBL/GenBank/DDBJ whole genome shotgun (WGS) entry which is preliminary data.</text>
</comment>
<protein>
    <submittedName>
        <fullName evidence="1">Uncharacterized protein</fullName>
    </submittedName>
</protein>
<keyword evidence="2" id="KW-1185">Reference proteome</keyword>
<evidence type="ECO:0000313" key="2">
    <source>
        <dbReference type="Proteomes" id="UP000315295"/>
    </source>
</evidence>
<sequence>MSSLPRESKTSCKIRTALCRCEITERIRICATVAAAVEGTLSLHITVPSLSSFAPSGSTPATYARPSPLLVDDLICGECNDVIVISTF</sequence>
<evidence type="ECO:0000313" key="1">
    <source>
        <dbReference type="EMBL" id="TQE04745.1"/>
    </source>
</evidence>
<organism evidence="1 2">
    <name type="scientific">Malus baccata</name>
    <name type="common">Siberian crab apple</name>
    <name type="synonym">Pyrus baccata</name>
    <dbReference type="NCBI Taxonomy" id="106549"/>
    <lineage>
        <taxon>Eukaryota</taxon>
        <taxon>Viridiplantae</taxon>
        <taxon>Streptophyta</taxon>
        <taxon>Embryophyta</taxon>
        <taxon>Tracheophyta</taxon>
        <taxon>Spermatophyta</taxon>
        <taxon>Magnoliopsida</taxon>
        <taxon>eudicotyledons</taxon>
        <taxon>Gunneridae</taxon>
        <taxon>Pentapetalae</taxon>
        <taxon>rosids</taxon>
        <taxon>fabids</taxon>
        <taxon>Rosales</taxon>
        <taxon>Rosaceae</taxon>
        <taxon>Amygdaloideae</taxon>
        <taxon>Maleae</taxon>
        <taxon>Malus</taxon>
    </lineage>
</organism>
<reference evidence="1 2" key="1">
    <citation type="journal article" date="2019" name="G3 (Bethesda)">
        <title>Sequencing of a Wild Apple (Malus baccata) Genome Unravels the Differences Between Cultivated and Wild Apple Species Regarding Disease Resistance and Cold Tolerance.</title>
        <authorList>
            <person name="Chen X."/>
        </authorList>
    </citation>
    <scope>NUCLEOTIDE SEQUENCE [LARGE SCALE GENOMIC DNA]</scope>
    <source>
        <strain evidence="2">cv. Shandingzi</strain>
        <tissue evidence="1">Leaves</tissue>
    </source>
</reference>
<accession>A0A540N153</accession>
<dbReference type="Proteomes" id="UP000315295">
    <property type="component" value="Unassembled WGS sequence"/>
</dbReference>